<protein>
    <submittedName>
        <fullName evidence="1">Uncharacterized protein</fullName>
    </submittedName>
</protein>
<evidence type="ECO:0000313" key="1">
    <source>
        <dbReference type="EMBL" id="JAE07808.1"/>
    </source>
</evidence>
<proteinExistence type="predicted"/>
<reference evidence="1" key="2">
    <citation type="journal article" date="2015" name="Data Brief">
        <title>Shoot transcriptome of the giant reed, Arundo donax.</title>
        <authorList>
            <person name="Barrero R.A."/>
            <person name="Guerrero F.D."/>
            <person name="Moolhuijzen P."/>
            <person name="Goolsby J.A."/>
            <person name="Tidwell J."/>
            <person name="Bellgard S.E."/>
            <person name="Bellgard M.I."/>
        </authorList>
    </citation>
    <scope>NUCLEOTIDE SEQUENCE</scope>
    <source>
        <tissue evidence="1">Shoot tissue taken approximately 20 cm above the soil surface</tissue>
    </source>
</reference>
<reference evidence="1" key="1">
    <citation type="submission" date="2014-09" db="EMBL/GenBank/DDBJ databases">
        <authorList>
            <person name="Magalhaes I.L.F."/>
            <person name="Oliveira U."/>
            <person name="Santos F.R."/>
            <person name="Vidigal T.H.D.A."/>
            <person name="Brescovit A.D."/>
            <person name="Santos A.J."/>
        </authorList>
    </citation>
    <scope>NUCLEOTIDE SEQUENCE</scope>
    <source>
        <tissue evidence="1">Shoot tissue taken approximately 20 cm above the soil surface</tissue>
    </source>
</reference>
<dbReference type="EMBL" id="GBRH01190088">
    <property type="protein sequence ID" value="JAE07808.1"/>
    <property type="molecule type" value="Transcribed_RNA"/>
</dbReference>
<organism evidence="1">
    <name type="scientific">Arundo donax</name>
    <name type="common">Giant reed</name>
    <name type="synonym">Donax arundinaceus</name>
    <dbReference type="NCBI Taxonomy" id="35708"/>
    <lineage>
        <taxon>Eukaryota</taxon>
        <taxon>Viridiplantae</taxon>
        <taxon>Streptophyta</taxon>
        <taxon>Embryophyta</taxon>
        <taxon>Tracheophyta</taxon>
        <taxon>Spermatophyta</taxon>
        <taxon>Magnoliopsida</taxon>
        <taxon>Liliopsida</taxon>
        <taxon>Poales</taxon>
        <taxon>Poaceae</taxon>
        <taxon>PACMAD clade</taxon>
        <taxon>Arundinoideae</taxon>
        <taxon>Arundineae</taxon>
        <taxon>Arundo</taxon>
    </lineage>
</organism>
<sequence length="13" mass="1639">MFWANKARTLNMR</sequence>
<name>A0A0A9FHQ3_ARUDO</name>
<accession>A0A0A9FHQ3</accession>